<organism evidence="2">
    <name type="scientific">Eucalyptus grandis</name>
    <name type="common">Flooded gum</name>
    <dbReference type="NCBI Taxonomy" id="71139"/>
    <lineage>
        <taxon>Eukaryota</taxon>
        <taxon>Viridiplantae</taxon>
        <taxon>Streptophyta</taxon>
        <taxon>Embryophyta</taxon>
        <taxon>Tracheophyta</taxon>
        <taxon>Spermatophyta</taxon>
        <taxon>Magnoliopsida</taxon>
        <taxon>eudicotyledons</taxon>
        <taxon>Gunneridae</taxon>
        <taxon>Pentapetalae</taxon>
        <taxon>rosids</taxon>
        <taxon>malvids</taxon>
        <taxon>Myrtales</taxon>
        <taxon>Myrtaceae</taxon>
        <taxon>Myrtoideae</taxon>
        <taxon>Eucalypteae</taxon>
        <taxon>Eucalyptus</taxon>
    </lineage>
</organism>
<dbReference type="EMBL" id="KK198763">
    <property type="protein sequence ID" value="KCW47794.1"/>
    <property type="molecule type" value="Genomic_DNA"/>
</dbReference>
<sequence length="129" mass="15253">MKILNAMPIFEVEFSMKNNIKKLRRLSMESKDRASSGDLYGEREREGIDVHRGQQTEYKCVLIEFPLRPQPYLRLSFRITVRYCSSKVTPAHNNGEKPKSLHQVYTYFPRKSLVTERRRSDQRDVSVRS</sequence>
<accession>A0A059A233</accession>
<dbReference type="AlphaFoldDB" id="A0A059A233"/>
<reference evidence="2" key="1">
    <citation type="submission" date="2013-07" db="EMBL/GenBank/DDBJ databases">
        <title>The genome of Eucalyptus grandis.</title>
        <authorList>
            <person name="Schmutz J."/>
            <person name="Hayes R."/>
            <person name="Myburg A."/>
            <person name="Tuskan G."/>
            <person name="Grattapaglia D."/>
            <person name="Rokhsar D.S."/>
        </authorList>
    </citation>
    <scope>NUCLEOTIDE SEQUENCE</scope>
    <source>
        <tissue evidence="2">Leaf extractions</tissue>
    </source>
</reference>
<protein>
    <submittedName>
        <fullName evidence="2">Uncharacterized protein</fullName>
    </submittedName>
</protein>
<proteinExistence type="predicted"/>
<evidence type="ECO:0000313" key="2">
    <source>
        <dbReference type="EMBL" id="KCW47794.1"/>
    </source>
</evidence>
<dbReference type="Gramene" id="KCW47794">
    <property type="protein sequence ID" value="KCW47794"/>
    <property type="gene ID" value="EUGRSUZ_K01537"/>
</dbReference>
<dbReference type="InParanoid" id="A0A059A233"/>
<gene>
    <name evidence="2" type="ORF">EUGRSUZ_K01537</name>
</gene>
<evidence type="ECO:0000256" key="1">
    <source>
        <dbReference type="SAM" id="MobiDB-lite"/>
    </source>
</evidence>
<name>A0A059A233_EUCGR</name>
<feature type="region of interest" description="Disordered" evidence="1">
    <location>
        <begin position="28"/>
        <end position="48"/>
    </location>
</feature>